<evidence type="ECO:0000256" key="1">
    <source>
        <dbReference type="ARBA" id="ARBA00004323"/>
    </source>
</evidence>
<feature type="signal peptide" evidence="11">
    <location>
        <begin position="1"/>
        <end position="16"/>
    </location>
</feature>
<organism evidence="12 13">
    <name type="scientific">Cryptotermes secundus</name>
    <dbReference type="NCBI Taxonomy" id="105785"/>
    <lineage>
        <taxon>Eukaryota</taxon>
        <taxon>Metazoa</taxon>
        <taxon>Ecdysozoa</taxon>
        <taxon>Arthropoda</taxon>
        <taxon>Hexapoda</taxon>
        <taxon>Insecta</taxon>
        <taxon>Pterygota</taxon>
        <taxon>Neoptera</taxon>
        <taxon>Polyneoptera</taxon>
        <taxon>Dictyoptera</taxon>
        <taxon>Blattodea</taxon>
        <taxon>Blattoidea</taxon>
        <taxon>Termitoidae</taxon>
        <taxon>Kalotermitidae</taxon>
        <taxon>Cryptotermitinae</taxon>
        <taxon>Cryptotermes</taxon>
    </lineage>
</organism>
<reference evidence="12 13" key="1">
    <citation type="submission" date="2017-12" db="EMBL/GenBank/DDBJ databases">
        <title>Hemimetabolous genomes reveal molecular basis of termite eusociality.</title>
        <authorList>
            <person name="Harrison M.C."/>
            <person name="Jongepier E."/>
            <person name="Robertson H.M."/>
            <person name="Arning N."/>
            <person name="Bitard-Feildel T."/>
            <person name="Chao H."/>
            <person name="Childers C.P."/>
            <person name="Dinh H."/>
            <person name="Doddapaneni H."/>
            <person name="Dugan S."/>
            <person name="Gowin J."/>
            <person name="Greiner C."/>
            <person name="Han Y."/>
            <person name="Hu H."/>
            <person name="Hughes D.S.T."/>
            <person name="Huylmans A.-K."/>
            <person name="Kemena C."/>
            <person name="Kremer L.P.M."/>
            <person name="Lee S.L."/>
            <person name="Lopez-Ezquerra A."/>
            <person name="Mallet L."/>
            <person name="Monroy-Kuhn J.M."/>
            <person name="Moser A."/>
            <person name="Murali S.C."/>
            <person name="Muzny D.M."/>
            <person name="Otani S."/>
            <person name="Piulachs M.-D."/>
            <person name="Poelchau M."/>
            <person name="Qu J."/>
            <person name="Schaub F."/>
            <person name="Wada-Katsumata A."/>
            <person name="Worley K.C."/>
            <person name="Xie Q."/>
            <person name="Ylla G."/>
            <person name="Poulsen M."/>
            <person name="Gibbs R.A."/>
            <person name="Schal C."/>
            <person name="Richards S."/>
            <person name="Belles X."/>
            <person name="Korb J."/>
            <person name="Bornberg-Bauer E."/>
        </authorList>
    </citation>
    <scope>NUCLEOTIDE SEQUENCE [LARGE SCALE GENOMIC DNA]</scope>
    <source>
        <tissue evidence="12">Whole body</tissue>
    </source>
</reference>
<keyword evidence="6" id="KW-0735">Signal-anchor</keyword>
<dbReference type="OrthoDB" id="2139606at2759"/>
<keyword evidence="9" id="KW-0472">Membrane</keyword>
<gene>
    <name evidence="12" type="ORF">B7P43_G01927</name>
</gene>
<comment type="subcellular location">
    <subcellularLocation>
        <location evidence="1 10">Golgi apparatus membrane</location>
        <topology evidence="1 10">Single-pass type II membrane protein</topology>
    </subcellularLocation>
</comment>
<feature type="chain" id="PRO_5014382839" description="Hexosyltransferase" evidence="11">
    <location>
        <begin position="17"/>
        <end position="259"/>
    </location>
</feature>
<dbReference type="Proteomes" id="UP000235965">
    <property type="component" value="Unassembled WGS sequence"/>
</dbReference>
<sequence>MTDIAIFAVLIITSHAGDIEARSAMRRAYPEDKLKHLGIRRIFLLAVSNPKDDVRYNSVTQNALEDENHRYSDLVQGNFREAYRNLTYKHMMGLDWVTKYCQQAQPLLMGYLLQGTRPVREPANKWFVTQSEFPGSMYPPFLSVSKTVHYFWIDDTYVTGLLAQVAGISHQDIHQYFTLHSEYLECCIQDKIHLCDYIVGPNGGDPVLLLRFQRHAASCQERKCPQRSPDRALNRTCVAPKKFSAPSQGHGEVKPVPLF</sequence>
<keyword evidence="5" id="KW-0812">Transmembrane</keyword>
<evidence type="ECO:0000256" key="7">
    <source>
        <dbReference type="ARBA" id="ARBA00022989"/>
    </source>
</evidence>
<evidence type="ECO:0000256" key="4">
    <source>
        <dbReference type="ARBA" id="ARBA00022679"/>
    </source>
</evidence>
<dbReference type="Pfam" id="PF01762">
    <property type="entry name" value="Galactosyl_T"/>
    <property type="match status" value="1"/>
</dbReference>
<evidence type="ECO:0000256" key="11">
    <source>
        <dbReference type="SAM" id="SignalP"/>
    </source>
</evidence>
<dbReference type="PANTHER" id="PTHR11214:SF235">
    <property type="entry name" value="HEXOSYLTRANSFERASE"/>
    <property type="match status" value="1"/>
</dbReference>
<keyword evidence="11" id="KW-0732">Signal</keyword>
<evidence type="ECO:0000313" key="13">
    <source>
        <dbReference type="Proteomes" id="UP000235965"/>
    </source>
</evidence>
<evidence type="ECO:0000256" key="10">
    <source>
        <dbReference type="RuleBase" id="RU363063"/>
    </source>
</evidence>
<accession>A0A2J7QLW6</accession>
<evidence type="ECO:0000256" key="5">
    <source>
        <dbReference type="ARBA" id="ARBA00022692"/>
    </source>
</evidence>
<dbReference type="GO" id="GO:0016758">
    <property type="term" value="F:hexosyltransferase activity"/>
    <property type="evidence" value="ECO:0007669"/>
    <property type="project" value="InterPro"/>
</dbReference>
<keyword evidence="7" id="KW-1133">Transmembrane helix</keyword>
<dbReference type="GO" id="GO:0000139">
    <property type="term" value="C:Golgi membrane"/>
    <property type="evidence" value="ECO:0007669"/>
    <property type="project" value="UniProtKB-SubCell"/>
</dbReference>
<dbReference type="EC" id="2.4.1.-" evidence="10"/>
<proteinExistence type="inferred from homology"/>
<keyword evidence="3 10" id="KW-0328">Glycosyltransferase</keyword>
<dbReference type="InterPro" id="IPR002659">
    <property type="entry name" value="Glyco_trans_31"/>
</dbReference>
<evidence type="ECO:0000256" key="9">
    <source>
        <dbReference type="ARBA" id="ARBA00023136"/>
    </source>
</evidence>
<name>A0A2J7QLW6_9NEOP</name>
<protein>
    <recommendedName>
        <fullName evidence="10">Hexosyltransferase</fullName>
        <ecNumber evidence="10">2.4.1.-</ecNumber>
    </recommendedName>
</protein>
<dbReference type="InParanoid" id="A0A2J7QLW6"/>
<evidence type="ECO:0000313" key="12">
    <source>
        <dbReference type="EMBL" id="PNF29538.1"/>
    </source>
</evidence>
<evidence type="ECO:0000256" key="2">
    <source>
        <dbReference type="ARBA" id="ARBA00008661"/>
    </source>
</evidence>
<evidence type="ECO:0000256" key="6">
    <source>
        <dbReference type="ARBA" id="ARBA00022968"/>
    </source>
</evidence>
<dbReference type="STRING" id="105785.A0A2J7QLW6"/>
<dbReference type="AlphaFoldDB" id="A0A2J7QLW6"/>
<dbReference type="GO" id="GO:0006493">
    <property type="term" value="P:protein O-linked glycosylation"/>
    <property type="evidence" value="ECO:0007669"/>
    <property type="project" value="TreeGrafter"/>
</dbReference>
<keyword evidence="8 10" id="KW-0333">Golgi apparatus</keyword>
<dbReference type="EMBL" id="NEVH01013241">
    <property type="protein sequence ID" value="PNF29538.1"/>
    <property type="molecule type" value="Genomic_DNA"/>
</dbReference>
<evidence type="ECO:0000256" key="8">
    <source>
        <dbReference type="ARBA" id="ARBA00023034"/>
    </source>
</evidence>
<dbReference type="PANTHER" id="PTHR11214">
    <property type="entry name" value="BETA-1,3-N-ACETYLGLUCOSAMINYLTRANSFERASE"/>
    <property type="match status" value="1"/>
</dbReference>
<keyword evidence="13" id="KW-1185">Reference proteome</keyword>
<evidence type="ECO:0000256" key="3">
    <source>
        <dbReference type="ARBA" id="ARBA00022676"/>
    </source>
</evidence>
<dbReference type="FunCoup" id="A0A2J7QLW6">
    <property type="interactions" value="51"/>
</dbReference>
<comment type="caution">
    <text evidence="12">The sequence shown here is derived from an EMBL/GenBank/DDBJ whole genome shotgun (WGS) entry which is preliminary data.</text>
</comment>
<keyword evidence="4" id="KW-0808">Transferase</keyword>
<comment type="similarity">
    <text evidence="2 10">Belongs to the glycosyltransferase 31 family.</text>
</comment>